<evidence type="ECO:0000313" key="3">
    <source>
        <dbReference type="Proteomes" id="UP001172684"/>
    </source>
</evidence>
<organism evidence="2 3">
    <name type="scientific">Coniosporium apollinis</name>
    <dbReference type="NCBI Taxonomy" id="61459"/>
    <lineage>
        <taxon>Eukaryota</taxon>
        <taxon>Fungi</taxon>
        <taxon>Dikarya</taxon>
        <taxon>Ascomycota</taxon>
        <taxon>Pezizomycotina</taxon>
        <taxon>Dothideomycetes</taxon>
        <taxon>Dothideomycetes incertae sedis</taxon>
        <taxon>Coniosporium</taxon>
    </lineage>
</organism>
<comment type="caution">
    <text evidence="2">The sequence shown here is derived from an EMBL/GenBank/DDBJ whole genome shotgun (WGS) entry which is preliminary data.</text>
</comment>
<accession>A0ABQ9P2F7</accession>
<evidence type="ECO:0000313" key="2">
    <source>
        <dbReference type="EMBL" id="KAJ9667729.1"/>
    </source>
</evidence>
<protein>
    <submittedName>
        <fullName evidence="2">Uncharacterized protein</fullName>
    </submittedName>
</protein>
<name>A0ABQ9P2F7_9PEZI</name>
<keyword evidence="3" id="KW-1185">Reference proteome</keyword>
<feature type="compositionally biased region" description="Low complexity" evidence="1">
    <location>
        <begin position="43"/>
        <end position="54"/>
    </location>
</feature>
<dbReference type="Proteomes" id="UP001172684">
    <property type="component" value="Unassembled WGS sequence"/>
</dbReference>
<evidence type="ECO:0000256" key="1">
    <source>
        <dbReference type="SAM" id="MobiDB-lite"/>
    </source>
</evidence>
<sequence>MAQPRLYHDVKKLDFICDLGCPDHSSKVDGDETDGTPVVASSDPPDLNKLPNLPESDDEATSPAEILRQMQGRAAGKRHQPLSESPSPPMSPASKKLRTVGGPSKTYASSEMILDSIEDRGSEVGTRPDIATEVLQHVVTELQALRREVLDLEGSISQLQAESRQNVLSARARQFIQRSSTAVPK</sequence>
<dbReference type="EMBL" id="JAPDRL010000011">
    <property type="protein sequence ID" value="KAJ9667729.1"/>
    <property type="molecule type" value="Genomic_DNA"/>
</dbReference>
<feature type="region of interest" description="Disordered" evidence="1">
    <location>
        <begin position="21"/>
        <end position="106"/>
    </location>
</feature>
<reference evidence="2" key="1">
    <citation type="submission" date="2022-10" db="EMBL/GenBank/DDBJ databases">
        <title>Culturing micro-colonial fungi from biological soil crusts in the Mojave desert and describing Neophaeococcomyces mojavensis, and introducing the new genera and species Taxawa tesnikishii.</title>
        <authorList>
            <person name="Kurbessoian T."/>
            <person name="Stajich J.E."/>
        </authorList>
    </citation>
    <scope>NUCLEOTIDE SEQUENCE</scope>
    <source>
        <strain evidence="2">TK_1</strain>
    </source>
</reference>
<gene>
    <name evidence="2" type="ORF">H2201_002264</name>
</gene>
<proteinExistence type="predicted"/>